<dbReference type="Pfam" id="PF12277">
    <property type="entry name" value="DUF3618"/>
    <property type="match status" value="1"/>
</dbReference>
<comment type="caution">
    <text evidence="2">The sequence shown here is derived from an EMBL/GenBank/DDBJ whole genome shotgun (WGS) entry which is preliminary data.</text>
</comment>
<gene>
    <name evidence="2" type="ORF">ACFFRO_27280</name>
</gene>
<organism evidence="2 3">
    <name type="scientific">Streptomyces thermocoprophilus</name>
    <dbReference type="NCBI Taxonomy" id="78356"/>
    <lineage>
        <taxon>Bacteria</taxon>
        <taxon>Bacillati</taxon>
        <taxon>Actinomycetota</taxon>
        <taxon>Actinomycetes</taxon>
        <taxon>Kitasatosporales</taxon>
        <taxon>Streptomycetaceae</taxon>
        <taxon>Streptomyces</taxon>
    </lineage>
</organism>
<sequence>MTDATGDRPGKNAPRGAKGPDELRRQIAETRTRLGATVEELAAKADVRARARTRAADLRDKAGAMTVQLRSTAAQAGHTVHDRATKAGHTVQRAGHTVQERAGEAAHTARRRASHTGRELTDRASGAQDAVHDTARQAGGRIEQRAPRPVRAAVHAGRRHPGLVAGCAAGLAAYGAWRILRHPR</sequence>
<dbReference type="Proteomes" id="UP001589703">
    <property type="component" value="Unassembled WGS sequence"/>
</dbReference>
<dbReference type="RefSeq" id="WP_383227500.1">
    <property type="nucleotide sequence ID" value="NZ_JBHMAR010000058.1"/>
</dbReference>
<accession>A0ABV5VLU5</accession>
<dbReference type="InterPro" id="IPR022062">
    <property type="entry name" value="DUF3618"/>
</dbReference>
<protein>
    <submittedName>
        <fullName evidence="2">DUF3618 domain-containing protein</fullName>
    </submittedName>
</protein>
<feature type="region of interest" description="Disordered" evidence="1">
    <location>
        <begin position="1"/>
        <end position="23"/>
    </location>
</feature>
<name>A0ABV5VLU5_9ACTN</name>
<evidence type="ECO:0000313" key="2">
    <source>
        <dbReference type="EMBL" id="MFB9738784.1"/>
    </source>
</evidence>
<dbReference type="EMBL" id="JBHMAR010000058">
    <property type="protein sequence ID" value="MFB9738784.1"/>
    <property type="molecule type" value="Genomic_DNA"/>
</dbReference>
<reference evidence="2 3" key="1">
    <citation type="submission" date="2024-09" db="EMBL/GenBank/DDBJ databases">
        <authorList>
            <person name="Sun Q."/>
            <person name="Mori K."/>
        </authorList>
    </citation>
    <scope>NUCLEOTIDE SEQUENCE [LARGE SCALE GENOMIC DNA]</scope>
    <source>
        <strain evidence="2 3">JCM 10918</strain>
    </source>
</reference>
<proteinExistence type="predicted"/>
<evidence type="ECO:0000313" key="3">
    <source>
        <dbReference type="Proteomes" id="UP001589703"/>
    </source>
</evidence>
<feature type="region of interest" description="Disordered" evidence="1">
    <location>
        <begin position="101"/>
        <end position="148"/>
    </location>
</feature>
<evidence type="ECO:0000256" key="1">
    <source>
        <dbReference type="SAM" id="MobiDB-lite"/>
    </source>
</evidence>
<keyword evidence="3" id="KW-1185">Reference proteome</keyword>
<feature type="compositionally biased region" description="Basic and acidic residues" evidence="1">
    <location>
        <begin position="1"/>
        <end position="10"/>
    </location>
</feature>